<accession>L0GYF0</accession>
<organism evidence="1 2">
    <name type="scientific">Thioflavicoccus mobilis 8321</name>
    <dbReference type="NCBI Taxonomy" id="765912"/>
    <lineage>
        <taxon>Bacteria</taxon>
        <taxon>Pseudomonadati</taxon>
        <taxon>Pseudomonadota</taxon>
        <taxon>Gammaproteobacteria</taxon>
        <taxon>Chromatiales</taxon>
        <taxon>Chromatiaceae</taxon>
        <taxon>Thioflavicoccus</taxon>
    </lineage>
</organism>
<sequence>MTVFLLVACWGLLKALRVDAAEEGVPDRAALHRGLNLETAVERFAID</sequence>
<evidence type="ECO:0000313" key="2">
    <source>
        <dbReference type="Proteomes" id="UP000010816"/>
    </source>
</evidence>
<dbReference type="AlphaFoldDB" id="L0GYF0"/>
<evidence type="ECO:0000313" key="1">
    <source>
        <dbReference type="EMBL" id="AGA90339.1"/>
    </source>
</evidence>
<protein>
    <submittedName>
        <fullName evidence="1">Uncharacterized protein</fullName>
    </submittedName>
</protein>
<reference evidence="1 2" key="1">
    <citation type="submission" date="2011-09" db="EMBL/GenBank/DDBJ databases">
        <title>Complete sequence of chromosome of Thioflavicoccus mobilis 8321.</title>
        <authorList>
            <consortium name="US DOE Joint Genome Institute"/>
            <person name="Lucas S."/>
            <person name="Han J."/>
            <person name="Lapidus A."/>
            <person name="Cheng J.-F."/>
            <person name="Goodwin L."/>
            <person name="Pitluck S."/>
            <person name="Peters L."/>
            <person name="Ovchinnikova G."/>
            <person name="Lu M."/>
            <person name="Detter J.C."/>
            <person name="Han C."/>
            <person name="Tapia R."/>
            <person name="Land M."/>
            <person name="Hauser L."/>
            <person name="Kyrpides N."/>
            <person name="Ivanova N."/>
            <person name="Pagani I."/>
            <person name="Vogl K."/>
            <person name="Liu Z."/>
            <person name="Imhoff J."/>
            <person name="Thiel V."/>
            <person name="Frigaard N.-U."/>
            <person name="Bryant D."/>
            <person name="Woyke T."/>
        </authorList>
    </citation>
    <scope>NUCLEOTIDE SEQUENCE [LARGE SCALE GENOMIC DNA]</scope>
    <source>
        <strain evidence="1 2">8321</strain>
    </source>
</reference>
<gene>
    <name evidence="1" type="ORF">Thimo_1558</name>
</gene>
<dbReference type="Proteomes" id="UP000010816">
    <property type="component" value="Chromosome"/>
</dbReference>
<dbReference type="HOGENOM" id="CLU_3174282_0_0_6"/>
<keyword evidence="2" id="KW-1185">Reference proteome</keyword>
<name>L0GYF0_9GAMM</name>
<proteinExistence type="predicted"/>
<dbReference type="STRING" id="765912.Thimo_1558"/>
<dbReference type="KEGG" id="tmb:Thimo_1558"/>
<dbReference type="EMBL" id="CP003051">
    <property type="protein sequence ID" value="AGA90339.1"/>
    <property type="molecule type" value="Genomic_DNA"/>
</dbReference>